<dbReference type="Proteomes" id="UP000028013">
    <property type="component" value="Unassembled WGS sequence"/>
</dbReference>
<sequence length="41" mass="4924">MCYILVPILEKMYLCKKQVNNSYFEGIDETEDYTTVETLER</sequence>
<evidence type="ECO:0000313" key="1">
    <source>
        <dbReference type="EMBL" id="KDS49478.1"/>
    </source>
</evidence>
<reference evidence="1 2" key="1">
    <citation type="submission" date="2014-04" db="EMBL/GenBank/DDBJ databases">
        <authorList>
            <person name="Sears C."/>
            <person name="Carroll K."/>
            <person name="Sack B.R."/>
            <person name="Qadri F."/>
            <person name="Myers L.L."/>
            <person name="Chung G.-T."/>
            <person name="Escheverria P."/>
            <person name="Fraser C.M."/>
            <person name="Sadzewicz L."/>
            <person name="Shefchek K.A."/>
            <person name="Tallon L."/>
            <person name="Das S.P."/>
            <person name="Daugherty S."/>
            <person name="Mongodin E.F."/>
        </authorList>
    </citation>
    <scope>NUCLEOTIDE SEQUENCE [LARGE SCALE GENOMIC DNA]</scope>
    <source>
        <strain evidence="1 2">3978 T3 ii</strain>
    </source>
</reference>
<comment type="caution">
    <text evidence="1">The sequence shown here is derived from an EMBL/GenBank/DDBJ whole genome shotgun (WGS) entry which is preliminary data.</text>
</comment>
<gene>
    <name evidence="1" type="ORF">M094_1906</name>
</gene>
<dbReference type="PATRIC" id="fig|1339349.3.peg.3050"/>
<proteinExistence type="predicted"/>
<organism evidence="1 2">
    <name type="scientific">Bacteroides uniformis str. 3978 T3 ii</name>
    <dbReference type="NCBI Taxonomy" id="1339349"/>
    <lineage>
        <taxon>Bacteria</taxon>
        <taxon>Pseudomonadati</taxon>
        <taxon>Bacteroidota</taxon>
        <taxon>Bacteroidia</taxon>
        <taxon>Bacteroidales</taxon>
        <taxon>Bacteroidaceae</taxon>
        <taxon>Bacteroides</taxon>
    </lineage>
</organism>
<dbReference type="AlphaFoldDB" id="A0A078RZR3"/>
<protein>
    <submittedName>
        <fullName evidence="1">Uncharacterized protein</fullName>
    </submittedName>
</protein>
<name>A0A078RZR3_BACUN</name>
<accession>A0A078RZR3</accession>
<evidence type="ECO:0000313" key="2">
    <source>
        <dbReference type="Proteomes" id="UP000028013"/>
    </source>
</evidence>
<dbReference type="EMBL" id="JNHN01000176">
    <property type="protein sequence ID" value="KDS49478.1"/>
    <property type="molecule type" value="Genomic_DNA"/>
</dbReference>